<dbReference type="Pfam" id="PF25426">
    <property type="entry name" value="AAA_lid_BCS1"/>
    <property type="match status" value="1"/>
</dbReference>
<organism evidence="17 18">
    <name type="scientific">Heterostelium pallidum (strain ATCC 26659 / Pp 5 / PN500)</name>
    <name type="common">Cellular slime mold</name>
    <name type="synonym">Polysphondylium pallidum</name>
    <dbReference type="NCBI Taxonomy" id="670386"/>
    <lineage>
        <taxon>Eukaryota</taxon>
        <taxon>Amoebozoa</taxon>
        <taxon>Evosea</taxon>
        <taxon>Eumycetozoa</taxon>
        <taxon>Dictyostelia</taxon>
        <taxon>Acytosteliales</taxon>
        <taxon>Acytosteliaceae</taxon>
        <taxon>Heterostelium</taxon>
    </lineage>
</organism>
<keyword evidence="3" id="KW-0812">Transmembrane</keyword>
<keyword evidence="5" id="KW-0999">Mitochondrion inner membrane</keyword>
<feature type="domain" description="BCS1 N-terminal" evidence="16">
    <location>
        <begin position="48"/>
        <end position="217"/>
    </location>
</feature>
<dbReference type="Proteomes" id="UP000001396">
    <property type="component" value="Unassembled WGS sequence"/>
</dbReference>
<evidence type="ECO:0000256" key="2">
    <source>
        <dbReference type="ARBA" id="ARBA00007448"/>
    </source>
</evidence>
<dbReference type="Pfam" id="PF00004">
    <property type="entry name" value="AAA"/>
    <property type="match status" value="1"/>
</dbReference>
<dbReference type="InParanoid" id="D3B9P6"/>
<dbReference type="EMBL" id="ADBJ01000022">
    <property type="protein sequence ID" value="EFA81958.1"/>
    <property type="molecule type" value="Genomic_DNA"/>
</dbReference>
<keyword evidence="10" id="KW-0472">Membrane</keyword>
<dbReference type="STRING" id="670386.D3B9P6"/>
<keyword evidence="18" id="KW-1185">Reference proteome</keyword>
<evidence type="ECO:0000256" key="8">
    <source>
        <dbReference type="ARBA" id="ARBA00022989"/>
    </source>
</evidence>
<evidence type="ECO:0000256" key="11">
    <source>
        <dbReference type="ARBA" id="ARBA00023186"/>
    </source>
</evidence>
<dbReference type="InterPro" id="IPR027417">
    <property type="entry name" value="P-loop_NTPase"/>
</dbReference>
<dbReference type="GO" id="GO:0016887">
    <property type="term" value="F:ATP hydrolysis activity"/>
    <property type="evidence" value="ECO:0007669"/>
    <property type="project" value="InterPro"/>
</dbReference>
<evidence type="ECO:0000256" key="1">
    <source>
        <dbReference type="ARBA" id="ARBA00004434"/>
    </source>
</evidence>
<dbReference type="GeneID" id="31360678"/>
<dbReference type="InterPro" id="IPR014851">
    <property type="entry name" value="BCS1_N"/>
</dbReference>
<comment type="catalytic activity">
    <reaction evidence="12">
        <text>ATP + H2O = ADP + phosphate + H(+)</text>
        <dbReference type="Rhea" id="RHEA:13065"/>
        <dbReference type="ChEBI" id="CHEBI:15377"/>
        <dbReference type="ChEBI" id="CHEBI:15378"/>
        <dbReference type="ChEBI" id="CHEBI:30616"/>
        <dbReference type="ChEBI" id="CHEBI:43474"/>
        <dbReference type="ChEBI" id="CHEBI:456216"/>
    </reaction>
    <physiologicalReaction direction="left-to-right" evidence="12">
        <dbReference type="Rhea" id="RHEA:13066"/>
    </physiologicalReaction>
</comment>
<dbReference type="FunCoup" id="D3B9P6">
    <property type="interactions" value="244"/>
</dbReference>
<keyword evidence="9" id="KW-0496">Mitochondrion</keyword>
<reference evidence="17 18" key="1">
    <citation type="journal article" date="2011" name="Genome Res.">
        <title>Phylogeny-wide analysis of social amoeba genomes highlights ancient origins for complex intercellular communication.</title>
        <authorList>
            <person name="Heidel A.J."/>
            <person name="Lawal H.M."/>
            <person name="Felder M."/>
            <person name="Schilde C."/>
            <person name="Helps N.R."/>
            <person name="Tunggal B."/>
            <person name="Rivero F."/>
            <person name="John U."/>
            <person name="Schleicher M."/>
            <person name="Eichinger L."/>
            <person name="Platzer M."/>
            <person name="Noegel A.A."/>
            <person name="Schaap P."/>
            <person name="Gloeckner G."/>
        </authorList>
    </citation>
    <scope>NUCLEOTIDE SEQUENCE [LARGE SCALE GENOMIC DNA]</scope>
    <source>
        <strain evidence="18">ATCC 26659 / Pp 5 / PN500</strain>
    </source>
</reference>
<evidence type="ECO:0000256" key="3">
    <source>
        <dbReference type="ARBA" id="ARBA00022692"/>
    </source>
</evidence>
<keyword evidence="6" id="KW-0378">Hydrolase</keyword>
<evidence type="ECO:0000256" key="6">
    <source>
        <dbReference type="ARBA" id="ARBA00022801"/>
    </source>
</evidence>
<proteinExistence type="inferred from homology"/>
<dbReference type="AlphaFoldDB" id="D3B9P6"/>
<evidence type="ECO:0000256" key="13">
    <source>
        <dbReference type="ARBA" id="ARBA00055292"/>
    </source>
</evidence>
<dbReference type="Gene3D" id="3.40.50.300">
    <property type="entry name" value="P-loop containing nucleotide triphosphate hydrolases"/>
    <property type="match status" value="1"/>
</dbReference>
<sequence length="464" mass="52099">MDPNNIGNISRGRSNGNGGLPQSILKYIPEPIQPIFENPFFAAGFGLIGVGSAMALVRKGFQTSMVQARRYFFVSVEIPSKDKSYHWLMEWLATKKTRNTRHVSVETTFHQNEGGDISSRISFVPSVGTHVVMYRGRIIKVDRHREKNVVDMSSGNLWESITLTTLGFKRDIFQRLLEEARVMAAGKEEGRTIIYTSAGTEWRRFGHPRKRRPIDSVILDRGVAARLVDDVRRFLSNANWYTERGIPYRRGYLLYGPPGTGKSSFITALAGELQLSICILNLAGKNISDNTLNQLLASAPQRSIILLEDIDAAIHTNPNGSSASSTTSTSSDSKEQTKQQQQISNQYQYQPSQLTWSGLLNALDGVAASEGRILFMTTNHLEKLDRVLIRPGRVDTIEQIGMATGYQVEKMFLKFFPTEMTMANEFRMKVPSDSVSPAALQGYFMQYSHDPKEALNNYQQLIKQ</sequence>
<evidence type="ECO:0000256" key="4">
    <source>
        <dbReference type="ARBA" id="ARBA00022741"/>
    </source>
</evidence>
<protein>
    <submittedName>
        <fullName evidence="17">Mitochondrial chaperone BCS1</fullName>
    </submittedName>
</protein>
<feature type="domain" description="AAA+ ATPase" evidence="15">
    <location>
        <begin position="248"/>
        <end position="404"/>
    </location>
</feature>
<feature type="region of interest" description="Disordered" evidence="14">
    <location>
        <begin position="316"/>
        <end position="345"/>
    </location>
</feature>
<dbReference type="Pfam" id="PF08740">
    <property type="entry name" value="BCS1_N"/>
    <property type="match status" value="1"/>
</dbReference>
<dbReference type="PANTHER" id="PTHR23070">
    <property type="entry name" value="BCS1 AAA-TYPE ATPASE"/>
    <property type="match status" value="1"/>
</dbReference>
<accession>D3B9P6</accession>
<evidence type="ECO:0000313" key="18">
    <source>
        <dbReference type="Proteomes" id="UP000001396"/>
    </source>
</evidence>
<evidence type="ECO:0000259" key="16">
    <source>
        <dbReference type="SMART" id="SM01024"/>
    </source>
</evidence>
<dbReference type="InterPro" id="IPR057495">
    <property type="entry name" value="AAA_lid_BCS1"/>
</dbReference>
<dbReference type="RefSeq" id="XP_020434075.1">
    <property type="nucleotide sequence ID" value="XM_020576086.1"/>
</dbReference>
<dbReference type="SMART" id="SM01024">
    <property type="entry name" value="BCS1_N"/>
    <property type="match status" value="1"/>
</dbReference>
<dbReference type="GO" id="GO:0034551">
    <property type="term" value="P:mitochondrial respiratory chain complex III assembly"/>
    <property type="evidence" value="ECO:0007669"/>
    <property type="project" value="UniProtKB-ARBA"/>
</dbReference>
<comment type="function">
    <text evidence="13">Chaperone necessary for the assembly of mitochondrial respiratory chain complex III.</text>
</comment>
<evidence type="ECO:0000313" key="17">
    <source>
        <dbReference type="EMBL" id="EFA81958.1"/>
    </source>
</evidence>
<comment type="caution">
    <text evidence="17">The sequence shown here is derived from an EMBL/GenBank/DDBJ whole genome shotgun (WGS) entry which is preliminary data.</text>
</comment>
<dbReference type="InterPro" id="IPR003959">
    <property type="entry name" value="ATPase_AAA_core"/>
</dbReference>
<keyword evidence="8" id="KW-1133">Transmembrane helix</keyword>
<dbReference type="InterPro" id="IPR003593">
    <property type="entry name" value="AAA+_ATPase"/>
</dbReference>
<dbReference type="SMART" id="SM00382">
    <property type="entry name" value="AAA"/>
    <property type="match status" value="1"/>
</dbReference>
<keyword evidence="7" id="KW-0067">ATP-binding</keyword>
<evidence type="ECO:0000256" key="5">
    <source>
        <dbReference type="ARBA" id="ARBA00022792"/>
    </source>
</evidence>
<gene>
    <name evidence="17" type="primary">bcs1lB</name>
    <name evidence="17" type="ORF">PPL_05192</name>
</gene>
<keyword evidence="11" id="KW-0143">Chaperone</keyword>
<comment type="subcellular location">
    <subcellularLocation>
        <location evidence="1">Mitochondrion inner membrane</location>
        <topology evidence="1">Single-pass membrane protein</topology>
    </subcellularLocation>
</comment>
<dbReference type="OMA" id="WMTLYQR"/>
<dbReference type="GO" id="GO:0005524">
    <property type="term" value="F:ATP binding"/>
    <property type="evidence" value="ECO:0007669"/>
    <property type="project" value="UniProtKB-KW"/>
</dbReference>
<dbReference type="FunFam" id="3.40.50.300:FF:000768">
    <property type="entry name" value="Probable mitochondrial chaperone bcs1"/>
    <property type="match status" value="1"/>
</dbReference>
<dbReference type="SUPFAM" id="SSF52540">
    <property type="entry name" value="P-loop containing nucleoside triphosphate hydrolases"/>
    <property type="match status" value="1"/>
</dbReference>
<name>D3B9P6_HETP5</name>
<evidence type="ECO:0000256" key="10">
    <source>
        <dbReference type="ARBA" id="ARBA00023136"/>
    </source>
</evidence>
<evidence type="ECO:0000256" key="14">
    <source>
        <dbReference type="SAM" id="MobiDB-lite"/>
    </source>
</evidence>
<evidence type="ECO:0000256" key="9">
    <source>
        <dbReference type="ARBA" id="ARBA00023128"/>
    </source>
</evidence>
<evidence type="ECO:0000259" key="15">
    <source>
        <dbReference type="SMART" id="SM00382"/>
    </source>
</evidence>
<keyword evidence="4" id="KW-0547">Nucleotide-binding</keyword>
<dbReference type="CDD" id="cd19510">
    <property type="entry name" value="RecA-like_BCS1"/>
    <property type="match status" value="1"/>
</dbReference>
<evidence type="ECO:0000256" key="12">
    <source>
        <dbReference type="ARBA" id="ARBA00048778"/>
    </source>
</evidence>
<dbReference type="GO" id="GO:0005743">
    <property type="term" value="C:mitochondrial inner membrane"/>
    <property type="evidence" value="ECO:0007669"/>
    <property type="project" value="UniProtKB-SubCell"/>
</dbReference>
<comment type="similarity">
    <text evidence="2">Belongs to the AAA ATPase family. BCS1 subfamily.</text>
</comment>
<evidence type="ECO:0000256" key="7">
    <source>
        <dbReference type="ARBA" id="ARBA00022840"/>
    </source>
</evidence>
<feature type="compositionally biased region" description="Low complexity" evidence="14">
    <location>
        <begin position="321"/>
        <end position="331"/>
    </location>
</feature>
<dbReference type="InterPro" id="IPR050747">
    <property type="entry name" value="Mitochondrial_chaperone_BCS1"/>
</dbReference>